<reference evidence="2 3" key="1">
    <citation type="submission" date="2023-09" db="EMBL/GenBank/DDBJ databases">
        <authorList>
            <person name="Rey-Velasco X."/>
        </authorList>
    </citation>
    <scope>NUCLEOTIDE SEQUENCE [LARGE SCALE GENOMIC DNA]</scope>
    <source>
        <strain evidence="2 3">P050</strain>
    </source>
</reference>
<comment type="caution">
    <text evidence="2">The sequence shown here is derived from an EMBL/GenBank/DDBJ whole genome shotgun (WGS) entry which is preliminary data.</text>
</comment>
<dbReference type="Proteomes" id="UP001252186">
    <property type="component" value="Unassembled WGS sequence"/>
</dbReference>
<protein>
    <submittedName>
        <fullName evidence="2">DUF5723 family protein</fullName>
    </submittedName>
</protein>
<dbReference type="RefSeq" id="WP_311592472.1">
    <property type="nucleotide sequence ID" value="NZ_JAVRHV010000001.1"/>
</dbReference>
<sequence length="459" mass="52088">MNKLVLGFIFLLSIKLYSQEYQILYDFDEIPQTLILNPGSNYSHDYFIGIPILSGISLDGGVTGVTAYDIFADDGRDVNDKIRDVIYGLDNDDSFIINERVEVISGGIRLNENDFLSFGLYEEFDMVFYYPSDVAKLFYEGTTILNKQYSLDGINFKADMLGVLHAGISHKVNEKFTIGGRLKLYSSVFSAQTKNNRGEFYTTQGVNNYFHHHLINVDATFQTAGLIYDDNSDFEPKDYAKKIITFENPGFGLDIGFTHKINDQFHITGSILDIGFVRNEKDVSSYYLRGGYNTEGIEMQFDPDAPSDYWEELKEDFENKLPIDTLTTGYNSYRPIKFNASAKYSFGKPYYEDCFKSNANDPYRNAVGGQLFVANRLLHVQYAATIFYERRFGSVLRTKFTYTFDNYSSSNIGIGLSTKFGPVNLYLAADNIQYLSNLAKANSTAFQLGLNIIIDKNIP</sequence>
<dbReference type="Pfam" id="PF18990">
    <property type="entry name" value="DUF5723"/>
    <property type="match status" value="1"/>
</dbReference>
<proteinExistence type="predicted"/>
<organism evidence="2 3">
    <name type="scientific">Urechidicola vernalis</name>
    <dbReference type="NCBI Taxonomy" id="3075600"/>
    <lineage>
        <taxon>Bacteria</taxon>
        <taxon>Pseudomonadati</taxon>
        <taxon>Bacteroidota</taxon>
        <taxon>Flavobacteriia</taxon>
        <taxon>Flavobacteriales</taxon>
        <taxon>Flavobacteriaceae</taxon>
        <taxon>Urechidicola</taxon>
    </lineage>
</organism>
<evidence type="ECO:0000313" key="2">
    <source>
        <dbReference type="EMBL" id="MDT0552592.1"/>
    </source>
</evidence>
<feature type="domain" description="DUF5723" evidence="1">
    <location>
        <begin position="38"/>
        <end position="430"/>
    </location>
</feature>
<gene>
    <name evidence="2" type="ORF">RM519_04980</name>
</gene>
<keyword evidence="3" id="KW-1185">Reference proteome</keyword>
<dbReference type="EMBL" id="JAVRHV010000001">
    <property type="protein sequence ID" value="MDT0552592.1"/>
    <property type="molecule type" value="Genomic_DNA"/>
</dbReference>
<accession>A0ABU2Y305</accession>
<dbReference type="InterPro" id="IPR043781">
    <property type="entry name" value="DUF5723"/>
</dbReference>
<evidence type="ECO:0000259" key="1">
    <source>
        <dbReference type="Pfam" id="PF18990"/>
    </source>
</evidence>
<name>A0ABU2Y305_9FLAO</name>
<evidence type="ECO:0000313" key="3">
    <source>
        <dbReference type="Proteomes" id="UP001252186"/>
    </source>
</evidence>